<feature type="compositionally biased region" description="Acidic residues" evidence="1">
    <location>
        <begin position="98"/>
        <end position="107"/>
    </location>
</feature>
<evidence type="ECO:0000256" key="2">
    <source>
        <dbReference type="SAM" id="SignalP"/>
    </source>
</evidence>
<feature type="signal peptide" evidence="2">
    <location>
        <begin position="1"/>
        <end position="21"/>
    </location>
</feature>
<comment type="caution">
    <text evidence="3">The sequence shown here is derived from an EMBL/GenBank/DDBJ whole genome shotgun (WGS) entry which is preliminary data.</text>
</comment>
<feature type="region of interest" description="Disordered" evidence="1">
    <location>
        <begin position="46"/>
        <end position="107"/>
    </location>
</feature>
<gene>
    <name evidence="3" type="ORF">RFI_14816</name>
</gene>
<keyword evidence="4" id="KW-1185">Reference proteome</keyword>
<feature type="chain" id="PRO_5004975594" evidence="2">
    <location>
        <begin position="22"/>
        <end position="410"/>
    </location>
</feature>
<protein>
    <submittedName>
        <fullName evidence="3">Uncharacterized protein</fullName>
    </submittedName>
</protein>
<name>X6NAR1_RETFI</name>
<feature type="compositionally biased region" description="Low complexity" evidence="1">
    <location>
        <begin position="386"/>
        <end position="400"/>
    </location>
</feature>
<proteinExistence type="predicted"/>
<evidence type="ECO:0000313" key="4">
    <source>
        <dbReference type="Proteomes" id="UP000023152"/>
    </source>
</evidence>
<accession>X6NAR1</accession>
<feature type="region of interest" description="Disordered" evidence="1">
    <location>
        <begin position="382"/>
        <end position="410"/>
    </location>
</feature>
<organism evidence="3 4">
    <name type="scientific">Reticulomyxa filosa</name>
    <dbReference type="NCBI Taxonomy" id="46433"/>
    <lineage>
        <taxon>Eukaryota</taxon>
        <taxon>Sar</taxon>
        <taxon>Rhizaria</taxon>
        <taxon>Retaria</taxon>
        <taxon>Foraminifera</taxon>
        <taxon>Monothalamids</taxon>
        <taxon>Reticulomyxidae</taxon>
        <taxon>Reticulomyxa</taxon>
    </lineage>
</organism>
<feature type="non-terminal residue" evidence="3">
    <location>
        <position position="1"/>
    </location>
</feature>
<reference evidence="3 4" key="1">
    <citation type="journal article" date="2013" name="Curr. Biol.">
        <title>The Genome of the Foraminiferan Reticulomyxa filosa.</title>
        <authorList>
            <person name="Glockner G."/>
            <person name="Hulsmann N."/>
            <person name="Schleicher M."/>
            <person name="Noegel A.A."/>
            <person name="Eichinger L."/>
            <person name="Gallinger C."/>
            <person name="Pawlowski J."/>
            <person name="Sierra R."/>
            <person name="Euteneuer U."/>
            <person name="Pillet L."/>
            <person name="Moustafa A."/>
            <person name="Platzer M."/>
            <person name="Groth M."/>
            <person name="Szafranski K."/>
            <person name="Schliwa M."/>
        </authorList>
    </citation>
    <scope>NUCLEOTIDE SEQUENCE [LARGE SCALE GENOMIC DNA]</scope>
</reference>
<sequence>FACLLLHFYCLVAERRWWASGGHPLRDTNAVYSDEEENDDSFVLLTADDDTNNNDNNNNKSKDNPSQQEQEEQEEQEEQDEQEGAEEEVDQTKNEKDIENEEDDEESLINSALQCRSYSAPPPSWHRCSSTISWYRQFEENEEDNCNYEMAIEQMQQLRVNNDKNHKRASVNLGCIRFGEEMDSADVNANITPMTYNKNFKKCLIAAVQIISEEKCNRHPNMCQSSLNNNHVADMQRLNVVKQNQIRNAMYDRYEADNEESDDNDDDGNDNGNNDEDDDKDDKEDSNNANPIEKDQSTIHSYVEENQKPIIHTTITNKKDNNGSIKSLTSNSEKEIATNETLLLDNEAKNQCQVRTEITLNNYSLQLFNKNDRTVIENINEGNGVSDTRFSRSCSTSSTSEGNHSVLDVD</sequence>
<feature type="compositionally biased region" description="Acidic residues" evidence="1">
    <location>
        <begin position="257"/>
        <end position="284"/>
    </location>
</feature>
<keyword evidence="2" id="KW-0732">Signal</keyword>
<evidence type="ECO:0000256" key="1">
    <source>
        <dbReference type="SAM" id="MobiDB-lite"/>
    </source>
</evidence>
<dbReference type="EMBL" id="ASPP01010787">
    <property type="protein sequence ID" value="ETO22382.1"/>
    <property type="molecule type" value="Genomic_DNA"/>
</dbReference>
<feature type="compositionally biased region" description="Acidic residues" evidence="1">
    <location>
        <begin position="69"/>
        <end position="89"/>
    </location>
</feature>
<dbReference type="Proteomes" id="UP000023152">
    <property type="component" value="Unassembled WGS sequence"/>
</dbReference>
<evidence type="ECO:0000313" key="3">
    <source>
        <dbReference type="EMBL" id="ETO22382.1"/>
    </source>
</evidence>
<feature type="region of interest" description="Disordered" evidence="1">
    <location>
        <begin position="257"/>
        <end position="300"/>
    </location>
</feature>
<dbReference type="AlphaFoldDB" id="X6NAR1"/>